<reference evidence="2" key="2">
    <citation type="submission" date="2019-03" db="EMBL/GenBank/DDBJ databases">
        <authorList>
            <person name="Pagowski V."/>
            <person name="Mordecai G."/>
            <person name="Miller K."/>
            <person name="Schulze A."/>
            <person name="Kaukinen K."/>
            <person name="Ming T."/>
            <person name="Teffer A."/>
            <person name="Tabata A."/>
            <person name="Suttle C."/>
        </authorList>
    </citation>
    <scope>NUCLEOTIDE SEQUENCE</scope>
    <source>
        <strain evidence="2">SEQ_89</strain>
    </source>
</reference>
<keyword evidence="2" id="KW-0648">Protein biosynthesis</keyword>
<evidence type="ECO:0000256" key="1">
    <source>
        <dbReference type="SAM" id="MobiDB-lite"/>
    </source>
</evidence>
<proteinExistence type="evidence at transcript level"/>
<organism evidence="2">
    <name type="scientific">Erythrocytic necrosis virus</name>
    <dbReference type="NCBI Taxonomy" id="1543320"/>
    <lineage>
        <taxon>Viruses</taxon>
        <taxon>Varidnaviria</taxon>
        <taxon>Bamfordvirae</taxon>
        <taxon>Nucleocytoviricota</taxon>
        <taxon>Megaviricetes</taxon>
        <taxon>Pimascovirales</taxon>
        <taxon>Pimascovirales incertae sedis</taxon>
        <taxon>Iridoviridae</taxon>
    </lineage>
</organism>
<feature type="compositionally biased region" description="Basic and acidic residues" evidence="1">
    <location>
        <begin position="88"/>
        <end position="105"/>
    </location>
</feature>
<dbReference type="EMBL" id="MK638699">
    <property type="protein sequence ID" value="QCF47465.1"/>
    <property type="molecule type" value="mRNA"/>
</dbReference>
<sequence length="178" mass="20527">MEKRVSFNSSVLLHYIPEEDRRNYHYIDSIRARAQRERLLQSLSDKLNKFDDVVMPGRTYNLKQRVAFIKEAAKQSKLETTSSESDSDEHSTPETMFRTETKYADSKSNVFNETKEPVDSEDEYDKLEESDPETSWDASDDEESDNDSGDDSESDEEVYSDASDSDFEVVFESDPVSL</sequence>
<feature type="region of interest" description="Disordered" evidence="1">
    <location>
        <begin position="73"/>
        <end position="178"/>
    </location>
</feature>
<keyword evidence="2" id="KW-0251">Elongation factor</keyword>
<reference evidence="2" key="1">
    <citation type="journal article" date="2019" name="Viruses">
        <title>Distribution and Phylogeny of Erythrocytic Necrosis Virus (ENV) in Salmon Suggests Marine Origin.</title>
        <authorList>
            <person name="Pagowski V.A."/>
            <person name="Mordecai G.J."/>
            <person name="Miller K.M."/>
            <person name="Schulze A.D."/>
            <person name="Kaukinen K.H."/>
            <person name="Ming T.J."/>
            <person name="Li S."/>
            <person name="Teffer A.K."/>
            <person name="Tabata A."/>
            <person name="Suttle C.A."/>
        </authorList>
    </citation>
    <scope>NUCLEOTIDE SEQUENCE</scope>
    <source>
        <strain evidence="2">SEQ_89</strain>
    </source>
</reference>
<accession>A0A4D6QJA8</accession>
<name>A0A4D6QJA8_9VIRU</name>
<protein>
    <submittedName>
        <fullName evidence="2">Putative transcription elongation factor SII</fullName>
    </submittedName>
</protein>
<evidence type="ECO:0000313" key="2">
    <source>
        <dbReference type="EMBL" id="QCF47465.1"/>
    </source>
</evidence>
<feature type="compositionally biased region" description="Acidic residues" evidence="1">
    <location>
        <begin position="119"/>
        <end position="171"/>
    </location>
</feature>